<feature type="region of interest" description="Disordered" evidence="1">
    <location>
        <begin position="1"/>
        <end position="22"/>
    </location>
</feature>
<proteinExistence type="predicted"/>
<comment type="caution">
    <text evidence="2">The sequence shown here is derived from an EMBL/GenBank/DDBJ whole genome shotgun (WGS) entry which is preliminary data.</text>
</comment>
<keyword evidence="3" id="KW-1185">Reference proteome</keyword>
<name>A0A7J8LAE3_9ROSI</name>
<protein>
    <submittedName>
        <fullName evidence="2">Uncharacterized protein</fullName>
    </submittedName>
</protein>
<feature type="non-terminal residue" evidence="2">
    <location>
        <position position="44"/>
    </location>
</feature>
<evidence type="ECO:0000256" key="1">
    <source>
        <dbReference type="SAM" id="MobiDB-lite"/>
    </source>
</evidence>
<reference evidence="2 3" key="1">
    <citation type="journal article" date="2019" name="Genome Biol. Evol.">
        <title>Insights into the evolution of the New World diploid cottons (Gossypium, subgenus Houzingenia) based on genome sequencing.</title>
        <authorList>
            <person name="Grover C.E."/>
            <person name="Arick M.A. 2nd"/>
            <person name="Thrash A."/>
            <person name="Conover J.L."/>
            <person name="Sanders W.S."/>
            <person name="Peterson D.G."/>
            <person name="Frelichowski J.E."/>
            <person name="Scheffler J.A."/>
            <person name="Scheffler B.E."/>
            <person name="Wendel J.F."/>
        </authorList>
    </citation>
    <scope>NUCLEOTIDE SEQUENCE [LARGE SCALE GENOMIC DNA]</scope>
    <source>
        <strain evidence="2">157</strain>
        <tissue evidence="2">Leaf</tissue>
    </source>
</reference>
<feature type="compositionally biased region" description="Polar residues" evidence="1">
    <location>
        <begin position="1"/>
        <end position="18"/>
    </location>
</feature>
<sequence length="44" mass="4870">MPARQAHSSSTSGAQNPSLPFLERWIPSPSIRAPRSDLLWHSSL</sequence>
<dbReference type="Proteomes" id="UP000593572">
    <property type="component" value="Unassembled WGS sequence"/>
</dbReference>
<dbReference type="EMBL" id="JABEZX010000001">
    <property type="protein sequence ID" value="MBA0549415.1"/>
    <property type="molecule type" value="Genomic_DNA"/>
</dbReference>
<dbReference type="AlphaFoldDB" id="A0A7J8LAE3"/>
<evidence type="ECO:0000313" key="3">
    <source>
        <dbReference type="Proteomes" id="UP000593572"/>
    </source>
</evidence>
<evidence type="ECO:0000313" key="2">
    <source>
        <dbReference type="EMBL" id="MBA0549415.1"/>
    </source>
</evidence>
<accession>A0A7J8LAE3</accession>
<gene>
    <name evidence="2" type="ORF">Golob_020449</name>
</gene>
<organism evidence="2 3">
    <name type="scientific">Gossypium lobatum</name>
    <dbReference type="NCBI Taxonomy" id="34289"/>
    <lineage>
        <taxon>Eukaryota</taxon>
        <taxon>Viridiplantae</taxon>
        <taxon>Streptophyta</taxon>
        <taxon>Embryophyta</taxon>
        <taxon>Tracheophyta</taxon>
        <taxon>Spermatophyta</taxon>
        <taxon>Magnoliopsida</taxon>
        <taxon>eudicotyledons</taxon>
        <taxon>Gunneridae</taxon>
        <taxon>Pentapetalae</taxon>
        <taxon>rosids</taxon>
        <taxon>malvids</taxon>
        <taxon>Malvales</taxon>
        <taxon>Malvaceae</taxon>
        <taxon>Malvoideae</taxon>
        <taxon>Gossypium</taxon>
    </lineage>
</organism>